<dbReference type="Gene3D" id="3.40.50.1820">
    <property type="entry name" value="alpha/beta hydrolase"/>
    <property type="match status" value="1"/>
</dbReference>
<dbReference type="SUPFAM" id="SSF53474">
    <property type="entry name" value="alpha/beta-Hydrolases"/>
    <property type="match status" value="1"/>
</dbReference>
<evidence type="ECO:0000256" key="3">
    <source>
        <dbReference type="SAM" id="MobiDB-lite"/>
    </source>
</evidence>
<dbReference type="EMBL" id="MU005787">
    <property type="protein sequence ID" value="KAF2703388.1"/>
    <property type="molecule type" value="Genomic_DNA"/>
</dbReference>
<evidence type="ECO:0000313" key="5">
    <source>
        <dbReference type="EMBL" id="KAF2703388.1"/>
    </source>
</evidence>
<dbReference type="InterPro" id="IPR010497">
    <property type="entry name" value="Epoxide_hydro_N"/>
</dbReference>
<evidence type="ECO:0000256" key="2">
    <source>
        <dbReference type="ARBA" id="ARBA00022801"/>
    </source>
</evidence>
<protein>
    <submittedName>
        <fullName evidence="5">Alpha/beta-hydrolase</fullName>
    </submittedName>
</protein>
<organism evidence="5 6">
    <name type="scientific">Pleomassaria siparia CBS 279.74</name>
    <dbReference type="NCBI Taxonomy" id="1314801"/>
    <lineage>
        <taxon>Eukaryota</taxon>
        <taxon>Fungi</taxon>
        <taxon>Dikarya</taxon>
        <taxon>Ascomycota</taxon>
        <taxon>Pezizomycotina</taxon>
        <taxon>Dothideomycetes</taxon>
        <taxon>Pleosporomycetidae</taxon>
        <taxon>Pleosporales</taxon>
        <taxon>Pleomassariaceae</taxon>
        <taxon>Pleomassaria</taxon>
    </lineage>
</organism>
<comment type="similarity">
    <text evidence="1">Belongs to the peptidase S33 family.</text>
</comment>
<proteinExistence type="inferred from homology"/>
<evidence type="ECO:0000259" key="4">
    <source>
        <dbReference type="Pfam" id="PF06441"/>
    </source>
</evidence>
<keyword evidence="6" id="KW-1185">Reference proteome</keyword>
<name>A0A6G1JS62_9PLEO</name>
<feature type="non-terminal residue" evidence="5">
    <location>
        <position position="1"/>
    </location>
</feature>
<dbReference type="PANTHER" id="PTHR21661">
    <property type="entry name" value="EPOXIDE HYDROLASE 1-RELATED"/>
    <property type="match status" value="1"/>
</dbReference>
<dbReference type="GO" id="GO:0004301">
    <property type="term" value="F:epoxide hydrolase activity"/>
    <property type="evidence" value="ECO:0007669"/>
    <property type="project" value="TreeGrafter"/>
</dbReference>
<dbReference type="GO" id="GO:0097176">
    <property type="term" value="P:epoxide metabolic process"/>
    <property type="evidence" value="ECO:0007669"/>
    <property type="project" value="TreeGrafter"/>
</dbReference>
<dbReference type="PANTHER" id="PTHR21661:SF71">
    <property type="entry name" value="EPOXIDE HYDROLASE N-TERMINAL DOMAIN-CONTAINING PROTEIN"/>
    <property type="match status" value="1"/>
</dbReference>
<dbReference type="OrthoDB" id="7130006at2759"/>
<dbReference type="AlphaFoldDB" id="A0A6G1JS62"/>
<sequence length="487" mass="54850">VSSKYLELTKKKLQLTRLPRALDLKDERRWTQGTPKDVLEPILDYWLEHYDWRTQETQFNRSLPQFRTTIQIPSVPAPAQSLKVHFVHKRSKYKDAIPLLFCHSWPSSFIEVHRIIDALTDPHSLPSFGAGAQQSFHVIVPSIPGFGFSDASEREDFGLRETADVFQKVMERLGYQRFVAHGTGWGFGICRALALNHPNSCVAVHTANPSFMEPTFKGSPVAYIKHRIAKLTKAKVPLLSFGYTPDELKQPVTAELDAVIRDLPYSHNLMGTTLRPQTLAFSLCDSPIGLLANLLDITHIRSPQSTQLASRSRSRSRSRSPFLDPGELEMQERSANNEDEIRSAAPTERREVPFGPHESDLDGKGYNWSSTEMLNWTMMQWLPGPEASLRWLQRAHMDTEPSSALSSSFSEVPLGISTFQARNSNSAASTPLMWGSPVWSIAWIKRNQRAATQPAWEAPDLLVLDVRECFGTFLSHGTMANLPFQAS</sequence>
<reference evidence="5" key="1">
    <citation type="journal article" date="2020" name="Stud. Mycol.">
        <title>101 Dothideomycetes genomes: a test case for predicting lifestyles and emergence of pathogens.</title>
        <authorList>
            <person name="Haridas S."/>
            <person name="Albert R."/>
            <person name="Binder M."/>
            <person name="Bloem J."/>
            <person name="Labutti K."/>
            <person name="Salamov A."/>
            <person name="Andreopoulos B."/>
            <person name="Baker S."/>
            <person name="Barry K."/>
            <person name="Bills G."/>
            <person name="Bluhm B."/>
            <person name="Cannon C."/>
            <person name="Castanera R."/>
            <person name="Culley D."/>
            <person name="Daum C."/>
            <person name="Ezra D."/>
            <person name="Gonzalez J."/>
            <person name="Henrissat B."/>
            <person name="Kuo A."/>
            <person name="Liang C."/>
            <person name="Lipzen A."/>
            <person name="Lutzoni F."/>
            <person name="Magnuson J."/>
            <person name="Mondo S."/>
            <person name="Nolan M."/>
            <person name="Ohm R."/>
            <person name="Pangilinan J."/>
            <person name="Park H.-J."/>
            <person name="Ramirez L."/>
            <person name="Alfaro M."/>
            <person name="Sun H."/>
            <person name="Tritt A."/>
            <person name="Yoshinaga Y."/>
            <person name="Zwiers L.-H."/>
            <person name="Turgeon B."/>
            <person name="Goodwin S."/>
            <person name="Spatafora J."/>
            <person name="Crous P."/>
            <person name="Grigoriev I."/>
        </authorList>
    </citation>
    <scope>NUCLEOTIDE SEQUENCE</scope>
    <source>
        <strain evidence="5">CBS 279.74</strain>
    </source>
</reference>
<dbReference type="InterPro" id="IPR029058">
    <property type="entry name" value="AB_hydrolase_fold"/>
</dbReference>
<dbReference type="PIRSF" id="PIRSF001112">
    <property type="entry name" value="Epoxide_hydrolase"/>
    <property type="match status" value="1"/>
</dbReference>
<dbReference type="InterPro" id="IPR016292">
    <property type="entry name" value="Epoxide_hydrolase"/>
</dbReference>
<dbReference type="Pfam" id="PF06441">
    <property type="entry name" value="EHN"/>
    <property type="match status" value="1"/>
</dbReference>
<feature type="compositionally biased region" description="Basic and acidic residues" evidence="3">
    <location>
        <begin position="330"/>
        <end position="362"/>
    </location>
</feature>
<feature type="region of interest" description="Disordered" evidence="3">
    <location>
        <begin position="303"/>
        <end position="362"/>
    </location>
</feature>
<feature type="domain" description="Epoxide hydrolase N-terminal" evidence="4">
    <location>
        <begin position="1"/>
        <end position="112"/>
    </location>
</feature>
<evidence type="ECO:0000313" key="6">
    <source>
        <dbReference type="Proteomes" id="UP000799428"/>
    </source>
</evidence>
<evidence type="ECO:0000256" key="1">
    <source>
        <dbReference type="ARBA" id="ARBA00010088"/>
    </source>
</evidence>
<gene>
    <name evidence="5" type="ORF">K504DRAFT_392341</name>
</gene>
<keyword evidence="2 5" id="KW-0378">Hydrolase</keyword>
<dbReference type="Proteomes" id="UP000799428">
    <property type="component" value="Unassembled WGS sequence"/>
</dbReference>
<accession>A0A6G1JS62</accession>